<dbReference type="Pfam" id="PF20684">
    <property type="entry name" value="Fung_rhodopsin"/>
    <property type="match status" value="1"/>
</dbReference>
<evidence type="ECO:0000256" key="6">
    <source>
        <dbReference type="SAM" id="MobiDB-lite"/>
    </source>
</evidence>
<dbReference type="STRING" id="97972.A0A2V1E6J0"/>
<keyword evidence="10" id="KW-1185">Reference proteome</keyword>
<feature type="transmembrane region" description="Helical" evidence="7">
    <location>
        <begin position="214"/>
        <end position="234"/>
    </location>
</feature>
<feature type="transmembrane region" description="Helical" evidence="7">
    <location>
        <begin position="36"/>
        <end position="55"/>
    </location>
</feature>
<keyword evidence="3 7" id="KW-1133">Transmembrane helix</keyword>
<dbReference type="EMBL" id="KZ805312">
    <property type="protein sequence ID" value="PVI05709.1"/>
    <property type="molecule type" value="Genomic_DNA"/>
</dbReference>
<evidence type="ECO:0000256" key="3">
    <source>
        <dbReference type="ARBA" id="ARBA00022989"/>
    </source>
</evidence>
<comment type="similarity">
    <text evidence="5">Belongs to the SAT4 family.</text>
</comment>
<dbReference type="PANTHER" id="PTHR33048">
    <property type="entry name" value="PTH11-LIKE INTEGRAL MEMBRANE PROTEIN (AFU_ORTHOLOGUE AFUA_5G11245)"/>
    <property type="match status" value="1"/>
</dbReference>
<feature type="region of interest" description="Disordered" evidence="6">
    <location>
        <begin position="320"/>
        <end position="357"/>
    </location>
</feature>
<evidence type="ECO:0000256" key="2">
    <source>
        <dbReference type="ARBA" id="ARBA00022692"/>
    </source>
</evidence>
<evidence type="ECO:0000256" key="7">
    <source>
        <dbReference type="SAM" id="Phobius"/>
    </source>
</evidence>
<proteinExistence type="inferred from homology"/>
<gene>
    <name evidence="9" type="ORF">DM02DRAFT_668070</name>
</gene>
<feature type="transmembrane region" description="Helical" evidence="7">
    <location>
        <begin position="287"/>
        <end position="309"/>
    </location>
</feature>
<evidence type="ECO:0000256" key="1">
    <source>
        <dbReference type="ARBA" id="ARBA00004141"/>
    </source>
</evidence>
<feature type="transmembrane region" description="Helical" evidence="7">
    <location>
        <begin position="133"/>
        <end position="154"/>
    </location>
</feature>
<sequence length="424" mass="47616">MDRFSDAVKGAPEIPIERVHWALEHACRVDQLSFKVWSIIFTSCAILASAARLFVRYLRERTFLLEEYLILLATICFVVEAGLTYSFIPSIYLIDATTFQRPVLKHIAQSADGTSGRDLQERFMSIGAGTVNAYFLFGWLAIFSIKASFLSLFYRMLRNVNKKLMTWFWTTVGFTIISAGAVLLESFQLCSHFGEGPVQCFLTTRHTFTIHSGLVVQSLDIITDLMVISIPVLLLRMSSLRLQLKLRLVLILCLSTACVVIGIIRMAGGVHFNVVSNKQFSMVWLTFMLHCEAAVALMAGSVPGLHALITAQELNVKQRLTASRSDGGKSSRESNARDLNETVETPGGPLRAYEEEKTHSVNRWRNSVVNFIPARMGSNRSRRLLGTHRRNDSTDSGVIHPILAYHKFGGKKRINHRVMRSSKI</sequence>
<dbReference type="InterPro" id="IPR052337">
    <property type="entry name" value="SAT4-like"/>
</dbReference>
<dbReference type="OrthoDB" id="444631at2759"/>
<name>A0A2V1E6J0_9PLEO</name>
<feature type="compositionally biased region" description="Basic and acidic residues" evidence="6">
    <location>
        <begin position="326"/>
        <end position="340"/>
    </location>
</feature>
<dbReference type="InterPro" id="IPR049326">
    <property type="entry name" value="Rhodopsin_dom_fungi"/>
</dbReference>
<dbReference type="PANTHER" id="PTHR33048:SF92">
    <property type="entry name" value="INTEGRAL MEMBRANE PROTEIN"/>
    <property type="match status" value="1"/>
</dbReference>
<comment type="subcellular location">
    <subcellularLocation>
        <location evidence="1">Membrane</location>
        <topology evidence="1">Multi-pass membrane protein</topology>
    </subcellularLocation>
</comment>
<evidence type="ECO:0000256" key="5">
    <source>
        <dbReference type="ARBA" id="ARBA00038359"/>
    </source>
</evidence>
<protein>
    <recommendedName>
        <fullName evidence="8">Rhodopsin domain-containing protein</fullName>
    </recommendedName>
</protein>
<keyword evidence="2 7" id="KW-0812">Transmembrane</keyword>
<feature type="domain" description="Rhodopsin" evidence="8">
    <location>
        <begin position="51"/>
        <end position="309"/>
    </location>
</feature>
<organism evidence="9 10">
    <name type="scientific">Periconia macrospinosa</name>
    <dbReference type="NCBI Taxonomy" id="97972"/>
    <lineage>
        <taxon>Eukaryota</taxon>
        <taxon>Fungi</taxon>
        <taxon>Dikarya</taxon>
        <taxon>Ascomycota</taxon>
        <taxon>Pezizomycotina</taxon>
        <taxon>Dothideomycetes</taxon>
        <taxon>Pleosporomycetidae</taxon>
        <taxon>Pleosporales</taxon>
        <taxon>Massarineae</taxon>
        <taxon>Periconiaceae</taxon>
        <taxon>Periconia</taxon>
    </lineage>
</organism>
<dbReference type="Proteomes" id="UP000244855">
    <property type="component" value="Unassembled WGS sequence"/>
</dbReference>
<evidence type="ECO:0000313" key="9">
    <source>
        <dbReference type="EMBL" id="PVI05709.1"/>
    </source>
</evidence>
<reference evidence="9 10" key="1">
    <citation type="journal article" date="2018" name="Sci. Rep.">
        <title>Comparative genomics provides insights into the lifestyle and reveals functional heterogeneity of dark septate endophytic fungi.</title>
        <authorList>
            <person name="Knapp D.G."/>
            <person name="Nemeth J.B."/>
            <person name="Barry K."/>
            <person name="Hainaut M."/>
            <person name="Henrissat B."/>
            <person name="Johnson J."/>
            <person name="Kuo A."/>
            <person name="Lim J.H.P."/>
            <person name="Lipzen A."/>
            <person name="Nolan M."/>
            <person name="Ohm R.A."/>
            <person name="Tamas L."/>
            <person name="Grigoriev I.V."/>
            <person name="Spatafora J.W."/>
            <person name="Nagy L.G."/>
            <person name="Kovacs G.M."/>
        </authorList>
    </citation>
    <scope>NUCLEOTIDE SEQUENCE [LARGE SCALE GENOMIC DNA]</scope>
    <source>
        <strain evidence="9 10">DSE2036</strain>
    </source>
</reference>
<feature type="transmembrane region" description="Helical" evidence="7">
    <location>
        <begin position="67"/>
        <end position="88"/>
    </location>
</feature>
<dbReference type="AlphaFoldDB" id="A0A2V1E6J0"/>
<keyword evidence="4 7" id="KW-0472">Membrane</keyword>
<evidence type="ECO:0000313" key="10">
    <source>
        <dbReference type="Proteomes" id="UP000244855"/>
    </source>
</evidence>
<dbReference type="GO" id="GO:0016020">
    <property type="term" value="C:membrane"/>
    <property type="evidence" value="ECO:0007669"/>
    <property type="project" value="UniProtKB-SubCell"/>
</dbReference>
<evidence type="ECO:0000259" key="8">
    <source>
        <dbReference type="Pfam" id="PF20684"/>
    </source>
</evidence>
<feature type="transmembrane region" description="Helical" evidence="7">
    <location>
        <begin position="166"/>
        <end position="184"/>
    </location>
</feature>
<accession>A0A2V1E6J0</accession>
<feature type="transmembrane region" description="Helical" evidence="7">
    <location>
        <begin position="246"/>
        <end position="267"/>
    </location>
</feature>
<evidence type="ECO:0000256" key="4">
    <source>
        <dbReference type="ARBA" id="ARBA00023136"/>
    </source>
</evidence>